<name>A0A6M4WI19_9ACTN</name>
<evidence type="ECO:0000259" key="1">
    <source>
        <dbReference type="Pfam" id="PF02627"/>
    </source>
</evidence>
<gene>
    <name evidence="2" type="ORF">G9272_05380</name>
</gene>
<feature type="domain" description="Carboxymuconolactone decarboxylase-like" evidence="1">
    <location>
        <begin position="56"/>
        <end position="138"/>
    </location>
</feature>
<keyword evidence="3" id="KW-1185">Reference proteome</keyword>
<dbReference type="Proteomes" id="UP000502665">
    <property type="component" value="Chromosome"/>
</dbReference>
<dbReference type="SUPFAM" id="SSF69118">
    <property type="entry name" value="AhpD-like"/>
    <property type="match status" value="1"/>
</dbReference>
<dbReference type="RefSeq" id="WP_171395451.1">
    <property type="nucleotide sequence ID" value="NZ_CP049838.1"/>
</dbReference>
<evidence type="ECO:0000313" key="3">
    <source>
        <dbReference type="Proteomes" id="UP000502665"/>
    </source>
</evidence>
<dbReference type="AlphaFoldDB" id="A0A6M4WI19"/>
<dbReference type="PANTHER" id="PTHR34846:SF11">
    <property type="entry name" value="4-CARBOXYMUCONOLACTONE DECARBOXYLASE FAMILY PROTEIN (AFU_ORTHOLOGUE AFUA_6G11590)"/>
    <property type="match status" value="1"/>
</dbReference>
<organism evidence="2 3">
    <name type="scientific">Streptomyces asoensis</name>
    <dbReference type="NCBI Taxonomy" id="249586"/>
    <lineage>
        <taxon>Bacteria</taxon>
        <taxon>Bacillati</taxon>
        <taxon>Actinomycetota</taxon>
        <taxon>Actinomycetes</taxon>
        <taxon>Kitasatosporales</taxon>
        <taxon>Streptomycetaceae</taxon>
        <taxon>Streptomyces</taxon>
    </lineage>
</organism>
<dbReference type="Gene3D" id="1.20.1290.10">
    <property type="entry name" value="AhpD-like"/>
    <property type="match status" value="1"/>
</dbReference>
<evidence type="ECO:0000313" key="2">
    <source>
        <dbReference type="EMBL" id="QJS99798.1"/>
    </source>
</evidence>
<accession>A0A6M4WI19</accession>
<dbReference type="PANTHER" id="PTHR34846">
    <property type="entry name" value="4-CARBOXYMUCONOLACTONE DECARBOXYLASE FAMILY PROTEIN (AFU_ORTHOLOGUE AFUA_6G11590)"/>
    <property type="match status" value="1"/>
</dbReference>
<protein>
    <submittedName>
        <fullName evidence="2">Carboxymuconolactone decarboxylase family protein</fullName>
    </submittedName>
</protein>
<dbReference type="InterPro" id="IPR003779">
    <property type="entry name" value="CMD-like"/>
</dbReference>
<dbReference type="GO" id="GO:0051920">
    <property type="term" value="F:peroxiredoxin activity"/>
    <property type="evidence" value="ECO:0007669"/>
    <property type="project" value="InterPro"/>
</dbReference>
<sequence length="188" mass="20102">MSARLRPLAPAELDAGQRALYAEITGGPRAAGPQHFALTDDDGCLRGPFNAMLLSPGVGRALQDLGAAVRYRSGLGPRLRETAILVVAQAWDSAFERHAHEPVGAAAGLTDDELLALREGRDPGLSDPVERAAWTFTRALLDRSGALDEFAYEAARAALGERTLFELSTLVGYYSTLALQLRLFDAPA</sequence>
<dbReference type="InterPro" id="IPR029032">
    <property type="entry name" value="AhpD-like"/>
</dbReference>
<reference evidence="2" key="1">
    <citation type="submission" date="2020-03" db="EMBL/GenBank/DDBJ databases">
        <title>Molecular networking-based the target discovery of potent antiproliferative macrolactams: 5/6/7/16 polycyclic ansamycins and glycosylated trienomycin from Streptomyces cacaoi subsp. asoensis.</title>
        <authorList>
            <person name="Liu L.-L."/>
        </authorList>
    </citation>
    <scope>NUCLEOTIDE SEQUENCE [LARGE SCALE GENOMIC DNA]</scope>
    <source>
        <strain evidence="2">H2S5</strain>
    </source>
</reference>
<dbReference type="EMBL" id="CP049838">
    <property type="protein sequence ID" value="QJS99798.1"/>
    <property type="molecule type" value="Genomic_DNA"/>
</dbReference>
<dbReference type="Pfam" id="PF02627">
    <property type="entry name" value="CMD"/>
    <property type="match status" value="1"/>
</dbReference>
<proteinExistence type="predicted"/>